<dbReference type="GO" id="GO:0005730">
    <property type="term" value="C:nucleolus"/>
    <property type="evidence" value="ECO:0007669"/>
    <property type="project" value="InterPro"/>
</dbReference>
<dbReference type="PANTHER" id="PTHR16038:SF4">
    <property type="entry name" value="WD REPEAT-CONTAINING PROTEIN 74"/>
    <property type="match status" value="1"/>
</dbReference>
<name>A0A9P5U7A0_9AGAR</name>
<feature type="region of interest" description="Disordered" evidence="5">
    <location>
        <begin position="251"/>
        <end position="287"/>
    </location>
</feature>
<evidence type="ECO:0000256" key="4">
    <source>
        <dbReference type="ARBA" id="ARBA00014234"/>
    </source>
</evidence>
<evidence type="ECO:0000313" key="7">
    <source>
        <dbReference type="Proteomes" id="UP000772434"/>
    </source>
</evidence>
<evidence type="ECO:0000313" key="6">
    <source>
        <dbReference type="EMBL" id="KAF9069690.1"/>
    </source>
</evidence>
<evidence type="ECO:0000256" key="2">
    <source>
        <dbReference type="ARBA" id="ARBA00007861"/>
    </source>
</evidence>
<keyword evidence="7" id="KW-1185">Reference proteome</keyword>
<comment type="caution">
    <text evidence="6">The sequence shown here is derived from an EMBL/GenBank/DDBJ whole genome shotgun (WGS) entry which is preliminary data.</text>
</comment>
<sequence>MQPVEQEETSVPSSTTSLPTRLCDWRLSENQETFAYGGDEVDLSVWNTERAFHNRFDDLSSSTTTQKRKRDGTLFPGEVWRAKNVSNDKLGLRQPIRITTLNYISSLGSDFHILTGTQLGSVRRYDTRAARKPVSDWKIAKIGGIEALEQSFNPHEAFVSDSGSNLYAVDLRNGRISYSYKGLAGTVTSIAPSPKSMVSVAQDRYCRIHSTFPPPDQPHQQQEHKGEVLENFFTKSIPTAVVWDGNSSCVNISSESKESDEEDNGVWDGMEEIDDDESLKTKKRRNN</sequence>
<dbReference type="GO" id="GO:0030687">
    <property type="term" value="C:preribosome, large subunit precursor"/>
    <property type="evidence" value="ECO:0007669"/>
    <property type="project" value="TreeGrafter"/>
</dbReference>
<proteinExistence type="inferred from homology"/>
<comment type="subunit">
    <text evidence="3">Component of the pre-66S ribosomal particle.</text>
</comment>
<dbReference type="Gene3D" id="2.130.10.10">
    <property type="entry name" value="YVTN repeat-like/Quinoprotein amine dehydrogenase"/>
    <property type="match status" value="1"/>
</dbReference>
<comment type="function">
    <text evidence="1">Involved in the biogenesis of the 60S ribosomal subunit.</text>
</comment>
<dbReference type="AlphaFoldDB" id="A0A9P5U7A0"/>
<dbReference type="Proteomes" id="UP000772434">
    <property type="component" value="Unassembled WGS sequence"/>
</dbReference>
<accession>A0A9P5U7A0</accession>
<reference evidence="6" key="1">
    <citation type="submission" date="2020-11" db="EMBL/GenBank/DDBJ databases">
        <authorList>
            <consortium name="DOE Joint Genome Institute"/>
            <person name="Ahrendt S."/>
            <person name="Riley R."/>
            <person name="Andreopoulos W."/>
            <person name="Labutti K."/>
            <person name="Pangilinan J."/>
            <person name="Ruiz-Duenas F.J."/>
            <person name="Barrasa J.M."/>
            <person name="Sanchez-Garcia M."/>
            <person name="Camarero S."/>
            <person name="Miyauchi S."/>
            <person name="Serrano A."/>
            <person name="Linde D."/>
            <person name="Babiker R."/>
            <person name="Drula E."/>
            <person name="Ayuso-Fernandez I."/>
            <person name="Pacheco R."/>
            <person name="Padilla G."/>
            <person name="Ferreira P."/>
            <person name="Barriuso J."/>
            <person name="Kellner H."/>
            <person name="Castanera R."/>
            <person name="Alfaro M."/>
            <person name="Ramirez L."/>
            <person name="Pisabarro A.G."/>
            <person name="Kuo A."/>
            <person name="Tritt A."/>
            <person name="Lipzen A."/>
            <person name="He G."/>
            <person name="Yan M."/>
            <person name="Ng V."/>
            <person name="Cullen D."/>
            <person name="Martin F."/>
            <person name="Rosso M.-N."/>
            <person name="Henrissat B."/>
            <person name="Hibbett D."/>
            <person name="Martinez A.T."/>
            <person name="Grigoriev I.V."/>
        </authorList>
    </citation>
    <scope>NUCLEOTIDE SEQUENCE</scope>
    <source>
        <strain evidence="6">AH 40177</strain>
    </source>
</reference>
<protein>
    <recommendedName>
        <fullName evidence="4">Ribosome biogenesis protein NSA1</fullName>
    </recommendedName>
</protein>
<dbReference type="OrthoDB" id="18388at2759"/>
<dbReference type="GO" id="GO:0042273">
    <property type="term" value="P:ribosomal large subunit biogenesis"/>
    <property type="evidence" value="ECO:0007669"/>
    <property type="project" value="InterPro"/>
</dbReference>
<dbReference type="InterPro" id="IPR015943">
    <property type="entry name" value="WD40/YVTN_repeat-like_dom_sf"/>
</dbReference>
<dbReference type="EMBL" id="JADNRY010000048">
    <property type="protein sequence ID" value="KAF9069690.1"/>
    <property type="molecule type" value="Genomic_DNA"/>
</dbReference>
<dbReference type="SUPFAM" id="SSF50978">
    <property type="entry name" value="WD40 repeat-like"/>
    <property type="match status" value="1"/>
</dbReference>
<evidence type="ECO:0000256" key="5">
    <source>
        <dbReference type="SAM" id="MobiDB-lite"/>
    </source>
</evidence>
<comment type="similarity">
    <text evidence="2">Belongs to the NSA1 family.</text>
</comment>
<dbReference type="PANTHER" id="PTHR16038">
    <property type="entry name" value="NOP SEVEN ASSOCIATED PROTEIN 1"/>
    <property type="match status" value="1"/>
</dbReference>
<evidence type="ECO:0000256" key="3">
    <source>
        <dbReference type="ARBA" id="ARBA00011187"/>
    </source>
</evidence>
<dbReference type="InterPro" id="IPR037379">
    <property type="entry name" value="WDR74/Nsa1"/>
</dbReference>
<evidence type="ECO:0000256" key="1">
    <source>
        <dbReference type="ARBA" id="ARBA00002889"/>
    </source>
</evidence>
<gene>
    <name evidence="6" type="ORF">BDP27DRAFT_1325203</name>
</gene>
<feature type="compositionally biased region" description="Acidic residues" evidence="5">
    <location>
        <begin position="258"/>
        <end position="277"/>
    </location>
</feature>
<dbReference type="InterPro" id="IPR036322">
    <property type="entry name" value="WD40_repeat_dom_sf"/>
</dbReference>
<organism evidence="6 7">
    <name type="scientific">Rhodocollybia butyracea</name>
    <dbReference type="NCBI Taxonomy" id="206335"/>
    <lineage>
        <taxon>Eukaryota</taxon>
        <taxon>Fungi</taxon>
        <taxon>Dikarya</taxon>
        <taxon>Basidiomycota</taxon>
        <taxon>Agaricomycotina</taxon>
        <taxon>Agaricomycetes</taxon>
        <taxon>Agaricomycetidae</taxon>
        <taxon>Agaricales</taxon>
        <taxon>Marasmiineae</taxon>
        <taxon>Omphalotaceae</taxon>
        <taxon>Rhodocollybia</taxon>
    </lineage>
</organism>